<protein>
    <submittedName>
        <fullName evidence="2">Uncharacterized protein</fullName>
    </submittedName>
</protein>
<organism evidence="2 3">
    <name type="scientific">Hibiscus sabdariffa</name>
    <name type="common">roselle</name>
    <dbReference type="NCBI Taxonomy" id="183260"/>
    <lineage>
        <taxon>Eukaryota</taxon>
        <taxon>Viridiplantae</taxon>
        <taxon>Streptophyta</taxon>
        <taxon>Embryophyta</taxon>
        <taxon>Tracheophyta</taxon>
        <taxon>Spermatophyta</taxon>
        <taxon>Magnoliopsida</taxon>
        <taxon>eudicotyledons</taxon>
        <taxon>Gunneridae</taxon>
        <taxon>Pentapetalae</taxon>
        <taxon>rosids</taxon>
        <taxon>malvids</taxon>
        <taxon>Malvales</taxon>
        <taxon>Malvaceae</taxon>
        <taxon>Malvoideae</taxon>
        <taxon>Hibiscus</taxon>
    </lineage>
</organism>
<keyword evidence="3" id="KW-1185">Reference proteome</keyword>
<accession>A0ABR2F888</accession>
<gene>
    <name evidence="2" type="ORF">V6N12_062225</name>
</gene>
<comment type="caution">
    <text evidence="2">The sequence shown here is derived from an EMBL/GenBank/DDBJ whole genome shotgun (WGS) entry which is preliminary data.</text>
</comment>
<proteinExistence type="predicted"/>
<evidence type="ECO:0000256" key="1">
    <source>
        <dbReference type="SAM" id="MobiDB-lite"/>
    </source>
</evidence>
<reference evidence="2 3" key="1">
    <citation type="journal article" date="2024" name="G3 (Bethesda)">
        <title>Genome assembly of Hibiscus sabdariffa L. provides insights into metabolisms of medicinal natural products.</title>
        <authorList>
            <person name="Kim T."/>
        </authorList>
    </citation>
    <scope>NUCLEOTIDE SEQUENCE [LARGE SCALE GENOMIC DNA]</scope>
    <source>
        <strain evidence="2">TK-2024</strain>
        <tissue evidence="2">Old leaves</tissue>
    </source>
</reference>
<dbReference type="Proteomes" id="UP001472677">
    <property type="component" value="Unassembled WGS sequence"/>
</dbReference>
<name>A0ABR2F888_9ROSI</name>
<evidence type="ECO:0000313" key="2">
    <source>
        <dbReference type="EMBL" id="KAK8574535.1"/>
    </source>
</evidence>
<feature type="compositionally biased region" description="Polar residues" evidence="1">
    <location>
        <begin position="56"/>
        <end position="69"/>
    </location>
</feature>
<evidence type="ECO:0000313" key="3">
    <source>
        <dbReference type="Proteomes" id="UP001472677"/>
    </source>
</evidence>
<sequence>MAWALNQFGITSDWVTWSGSLSMAQSGLVVQGSSSHNTRLGNRLTNWAHKLVIKRPNSNSRHGSTTASTALAHAQLPEARRWLNRSKQGGSSTKVDTMYSNGQNSSKSQHRLTYTVNQ</sequence>
<dbReference type="EMBL" id="JBBPBM010000007">
    <property type="protein sequence ID" value="KAK8574535.1"/>
    <property type="molecule type" value="Genomic_DNA"/>
</dbReference>
<feature type="compositionally biased region" description="Polar residues" evidence="1">
    <location>
        <begin position="85"/>
        <end position="118"/>
    </location>
</feature>
<feature type="region of interest" description="Disordered" evidence="1">
    <location>
        <begin position="55"/>
        <end position="118"/>
    </location>
</feature>